<keyword evidence="1" id="KW-0853">WD repeat</keyword>
<name>A0AAD5SFR8_9FUNG</name>
<feature type="region of interest" description="Disordered" evidence="3">
    <location>
        <begin position="1"/>
        <end position="56"/>
    </location>
</feature>
<feature type="compositionally biased region" description="Pro residues" evidence="3">
    <location>
        <begin position="122"/>
        <end position="135"/>
    </location>
</feature>
<evidence type="ECO:0000256" key="1">
    <source>
        <dbReference type="ARBA" id="ARBA00022574"/>
    </source>
</evidence>
<feature type="compositionally biased region" description="Basic and acidic residues" evidence="3">
    <location>
        <begin position="22"/>
        <end position="39"/>
    </location>
</feature>
<evidence type="ECO:0000313" key="4">
    <source>
        <dbReference type="EMBL" id="KAJ3053844.1"/>
    </source>
</evidence>
<accession>A0AAD5SFR8</accession>
<feature type="compositionally biased region" description="Acidic residues" evidence="3">
    <location>
        <begin position="40"/>
        <end position="49"/>
    </location>
</feature>
<dbReference type="Gene3D" id="2.130.10.10">
    <property type="entry name" value="YVTN repeat-like/Quinoprotein amine dehydrogenase"/>
    <property type="match status" value="2"/>
</dbReference>
<dbReference type="Proteomes" id="UP001212841">
    <property type="component" value="Unassembled WGS sequence"/>
</dbReference>
<dbReference type="InterPro" id="IPR015943">
    <property type="entry name" value="WD40/YVTN_repeat-like_dom_sf"/>
</dbReference>
<sequence length="389" mass="42269">MPISCPCLPNRRSRRTAPITDAEDKKGDRVEFAEKSRPLEEDDEGDTEATADVGLDNLPPIDINEWISEFKEKNSLAFLSHILPPATYTDSPKDPPSEDLQLDHVYGFSTTHRSTLLYLTSPHPPSPSSPPPSPPTLHTAGSAIIISHPSSSSDQFFSSHKRHVTHICAYPDKANAEGVVASAEVGPAPLVYVWKVGKTTGDVEVLIRLELPEEVESVAGLAFSRDGGLLVVAGNEEDDGSSVFVFEWRTQNTPIARAKVSEDKLYSLITSPHIRKDFITVGASHIKFWSIESPRLGGPGMILLPSDPDAVQTNLSPNPPERSTARGSVARRGTTKFVSNVVLPTFLCATFTKTKGQVVVGTAGGSVWFWKGKGVESICRKIHKVRGFL</sequence>
<proteinExistence type="predicted"/>
<keyword evidence="2" id="KW-0677">Repeat</keyword>
<organism evidence="4 5">
    <name type="scientific">Rhizophlyctis rosea</name>
    <dbReference type="NCBI Taxonomy" id="64517"/>
    <lineage>
        <taxon>Eukaryota</taxon>
        <taxon>Fungi</taxon>
        <taxon>Fungi incertae sedis</taxon>
        <taxon>Chytridiomycota</taxon>
        <taxon>Chytridiomycota incertae sedis</taxon>
        <taxon>Chytridiomycetes</taxon>
        <taxon>Rhizophlyctidales</taxon>
        <taxon>Rhizophlyctidaceae</taxon>
        <taxon>Rhizophlyctis</taxon>
    </lineage>
</organism>
<gene>
    <name evidence="4" type="primary">EML5</name>
    <name evidence="4" type="ORF">HK097_003254</name>
</gene>
<dbReference type="InterPro" id="IPR050630">
    <property type="entry name" value="WD_repeat_EMAP"/>
</dbReference>
<evidence type="ECO:0000313" key="5">
    <source>
        <dbReference type="Proteomes" id="UP001212841"/>
    </source>
</evidence>
<keyword evidence="5" id="KW-1185">Reference proteome</keyword>
<dbReference type="PANTHER" id="PTHR13720">
    <property type="entry name" value="WD-40 REPEAT PROTEIN"/>
    <property type="match status" value="1"/>
</dbReference>
<dbReference type="AlphaFoldDB" id="A0AAD5SFR8"/>
<evidence type="ECO:0000256" key="3">
    <source>
        <dbReference type="SAM" id="MobiDB-lite"/>
    </source>
</evidence>
<evidence type="ECO:0000256" key="2">
    <source>
        <dbReference type="ARBA" id="ARBA00022737"/>
    </source>
</evidence>
<protein>
    <submittedName>
        <fullName evidence="4">Echinoderm microtubule-associated protein-like 5</fullName>
    </submittedName>
</protein>
<comment type="caution">
    <text evidence="4">The sequence shown here is derived from an EMBL/GenBank/DDBJ whole genome shotgun (WGS) entry which is preliminary data.</text>
</comment>
<feature type="region of interest" description="Disordered" evidence="3">
    <location>
        <begin position="121"/>
        <end position="140"/>
    </location>
</feature>
<dbReference type="PANTHER" id="PTHR13720:SF33">
    <property type="entry name" value="HELP DOMAIN-CONTAINING PROTEIN"/>
    <property type="match status" value="1"/>
</dbReference>
<reference evidence="4" key="1">
    <citation type="submission" date="2020-05" db="EMBL/GenBank/DDBJ databases">
        <title>Phylogenomic resolution of chytrid fungi.</title>
        <authorList>
            <person name="Stajich J.E."/>
            <person name="Amses K."/>
            <person name="Simmons R."/>
            <person name="Seto K."/>
            <person name="Myers J."/>
            <person name="Bonds A."/>
            <person name="Quandt C.A."/>
            <person name="Barry K."/>
            <person name="Liu P."/>
            <person name="Grigoriev I."/>
            <person name="Longcore J.E."/>
            <person name="James T.Y."/>
        </authorList>
    </citation>
    <scope>NUCLEOTIDE SEQUENCE</scope>
    <source>
        <strain evidence="4">JEL0318</strain>
    </source>
</reference>
<dbReference type="SUPFAM" id="SSF50978">
    <property type="entry name" value="WD40 repeat-like"/>
    <property type="match status" value="1"/>
</dbReference>
<dbReference type="InterPro" id="IPR036322">
    <property type="entry name" value="WD40_repeat_dom_sf"/>
</dbReference>
<dbReference type="EMBL" id="JADGJD010000176">
    <property type="protein sequence ID" value="KAJ3053844.1"/>
    <property type="molecule type" value="Genomic_DNA"/>
</dbReference>